<evidence type="ECO:0000256" key="6">
    <source>
        <dbReference type="ARBA" id="ARBA00023034"/>
    </source>
</evidence>
<evidence type="ECO:0000313" key="10">
    <source>
        <dbReference type="Proteomes" id="UP000694845"/>
    </source>
</evidence>
<evidence type="ECO:0000256" key="8">
    <source>
        <dbReference type="ARBA" id="ARBA00023180"/>
    </source>
</evidence>
<accession>A0A8B7YT69</accession>
<dbReference type="InterPro" id="IPR018011">
    <property type="entry name" value="Carb_sulfotrans_8-10"/>
</dbReference>
<dbReference type="GO" id="GO:0008146">
    <property type="term" value="F:sulfotransferase activity"/>
    <property type="evidence" value="ECO:0007669"/>
    <property type="project" value="InterPro"/>
</dbReference>
<evidence type="ECO:0000256" key="4">
    <source>
        <dbReference type="ARBA" id="ARBA00022692"/>
    </source>
</evidence>
<keyword evidence="7" id="KW-0472">Membrane</keyword>
<dbReference type="GO" id="GO:0016051">
    <property type="term" value="P:carbohydrate biosynthetic process"/>
    <property type="evidence" value="ECO:0007669"/>
    <property type="project" value="InterPro"/>
</dbReference>
<keyword evidence="6 9" id="KW-0333">Golgi apparatus</keyword>
<evidence type="ECO:0000256" key="7">
    <source>
        <dbReference type="ARBA" id="ARBA00023136"/>
    </source>
</evidence>
<name>A0A8B7YT69_ACAPL</name>
<dbReference type="InterPro" id="IPR005331">
    <property type="entry name" value="Sulfotransferase"/>
</dbReference>
<dbReference type="AlphaFoldDB" id="A0A8B7YT69"/>
<keyword evidence="9" id="KW-0119">Carbohydrate metabolism</keyword>
<evidence type="ECO:0000256" key="2">
    <source>
        <dbReference type="ARBA" id="ARBA00006339"/>
    </source>
</evidence>
<keyword evidence="3 9" id="KW-0808">Transferase</keyword>
<dbReference type="OMA" id="SSDITHQ"/>
<evidence type="ECO:0000256" key="9">
    <source>
        <dbReference type="RuleBase" id="RU364020"/>
    </source>
</evidence>
<comment type="similarity">
    <text evidence="2 9">Belongs to the sulfotransferase 2 family.</text>
</comment>
<protein>
    <recommendedName>
        <fullName evidence="9">Carbohydrate sulfotransferase</fullName>
        <ecNumber evidence="9">2.8.2.-</ecNumber>
    </recommendedName>
</protein>
<dbReference type="PANTHER" id="PTHR12137:SF33">
    <property type="entry name" value="CARBOHYDRATE SULFOTRANSFERASE 14"/>
    <property type="match status" value="1"/>
</dbReference>
<evidence type="ECO:0000313" key="11">
    <source>
        <dbReference type="RefSeq" id="XP_022096479.1"/>
    </source>
</evidence>
<gene>
    <name evidence="11" type="primary">LOC110982415</name>
</gene>
<dbReference type="GO" id="GO:0000139">
    <property type="term" value="C:Golgi membrane"/>
    <property type="evidence" value="ECO:0007669"/>
    <property type="project" value="UniProtKB-SubCell"/>
</dbReference>
<dbReference type="Proteomes" id="UP000694845">
    <property type="component" value="Unplaced"/>
</dbReference>
<dbReference type="RefSeq" id="XP_022096479.1">
    <property type="nucleotide sequence ID" value="XM_022240787.1"/>
</dbReference>
<keyword evidence="10" id="KW-1185">Reference proteome</keyword>
<comment type="subcellular location">
    <subcellularLocation>
        <location evidence="1 9">Golgi apparatus membrane</location>
        <topology evidence="1 9">Single-pass type II membrane protein</topology>
    </subcellularLocation>
</comment>
<keyword evidence="5" id="KW-1133">Transmembrane helix</keyword>
<dbReference type="KEGG" id="aplc:110982415"/>
<dbReference type="Pfam" id="PF03567">
    <property type="entry name" value="Sulfotransfer_2"/>
    <property type="match status" value="1"/>
</dbReference>
<dbReference type="GeneID" id="110982415"/>
<dbReference type="PANTHER" id="PTHR12137">
    <property type="entry name" value="CARBOHYDRATE SULFOTRANSFERASE"/>
    <property type="match status" value="1"/>
</dbReference>
<keyword evidence="4" id="KW-0812">Transmembrane</keyword>
<reference evidence="11" key="1">
    <citation type="submission" date="2025-08" db="UniProtKB">
        <authorList>
            <consortium name="RefSeq"/>
        </authorList>
    </citation>
    <scope>IDENTIFICATION</scope>
</reference>
<sequence length="458" mass="52683">MEGGSPHSVEATVHLVVHRRGATQLNGAFKLRSLKCCVVLLTVGTVISTSYIALGLLPPGRPKNWYDGNVGLHDVDENAVIEEKRHELTTPFQSRSDAGITNHRKNITKKYKDGSRSQVRSLMRRHHLALRPGEQTHSKPRAISRQQSQLRYQDQWDYLKVNTSANKPLVYSRSETEAVQAERQRHLEQVCRDVLHIPALNLHTRPLLDPATFKWLLGNTYINDDYNLTVTIIRKVGSSNWRRFMTDLFRISSKGFQRNWEALKPLRKRPSSDITHQLQRNTKVLFVRNPLLRLLSGFRDKYVKLPTNWNIKTANKIILHLRGRKAPKPAVPDLTFTEFLRYLLEEKSGLIGDEHFSPIFQLSQPCQVRYDFIGKLETLPSDTAYLIDKLGVGGRVEYGYPKPYSGSANTTRLVEYFSQVPPKLIKEICKVYQEDFLAFDYPIPSDFSDLQSYMERIA</sequence>
<organism evidence="10 11">
    <name type="scientific">Acanthaster planci</name>
    <name type="common">Crown-of-thorns starfish</name>
    <dbReference type="NCBI Taxonomy" id="133434"/>
    <lineage>
        <taxon>Eukaryota</taxon>
        <taxon>Metazoa</taxon>
        <taxon>Echinodermata</taxon>
        <taxon>Eleutherozoa</taxon>
        <taxon>Asterozoa</taxon>
        <taxon>Asteroidea</taxon>
        <taxon>Valvatacea</taxon>
        <taxon>Valvatida</taxon>
        <taxon>Acanthasteridae</taxon>
        <taxon>Acanthaster</taxon>
    </lineage>
</organism>
<proteinExistence type="inferred from homology"/>
<dbReference type="OrthoDB" id="6364949at2759"/>
<dbReference type="EC" id="2.8.2.-" evidence="9"/>
<evidence type="ECO:0000256" key="1">
    <source>
        <dbReference type="ARBA" id="ARBA00004323"/>
    </source>
</evidence>
<evidence type="ECO:0000256" key="3">
    <source>
        <dbReference type="ARBA" id="ARBA00022679"/>
    </source>
</evidence>
<evidence type="ECO:0000256" key="5">
    <source>
        <dbReference type="ARBA" id="ARBA00022989"/>
    </source>
</evidence>
<keyword evidence="9" id="KW-0735">Signal-anchor</keyword>
<keyword evidence="8 9" id="KW-0325">Glycoprotein</keyword>